<evidence type="ECO:0000313" key="4">
    <source>
        <dbReference type="EMBL" id="TDF87706.1"/>
    </source>
</evidence>
<gene>
    <name evidence="4" type="ORF">E1809_24605</name>
</gene>
<name>A0A4R5K7Z6_9MICC</name>
<sequence>MGRWNEARVAAAAPDESSLTAARRLARPGPWSETGSNDVLVWGKCQGSGKTPYQVSVDVNTPAYRCTCPSRKFPCKHALALLLMWARGEAADAGTDAADFAREWAEQRADRATARGQRQSERSVDPAAQAKRLAQRMELMDAGIADFARWLTDLVRTGLAAARSQPYSWWDGVAARLVDAQLPGLAEQVRAMGSDIHARADWAEHLLLRAGRWWSLTKAWGIRGQLAPDELADLRIAIGWAVPSSEVQDTEALAGPWLVLGAHRGDDGRIQQQRTWLRAPDGTVVVVLDFAARGEALATPQLAGALVDATVARYPGSEPRRAMFTSSLAPRGMATSFGEAGTISEALETESAAVALSPWRERHPVLLGGVRVCPEGSGWLLDGSGNSLPLVDAPLDSLLALTGGHPVDVFGELEDGRVRPLSVVVDHAVVIP</sequence>
<dbReference type="EMBL" id="SMRU01000050">
    <property type="protein sequence ID" value="TDF87706.1"/>
    <property type="molecule type" value="Genomic_DNA"/>
</dbReference>
<evidence type="ECO:0000256" key="1">
    <source>
        <dbReference type="PROSITE-ProRule" id="PRU00325"/>
    </source>
</evidence>
<dbReference type="Proteomes" id="UP000295511">
    <property type="component" value="Unassembled WGS sequence"/>
</dbReference>
<feature type="compositionally biased region" description="Basic and acidic residues" evidence="2">
    <location>
        <begin position="108"/>
        <end position="124"/>
    </location>
</feature>
<evidence type="ECO:0000259" key="3">
    <source>
        <dbReference type="PROSITE" id="PS50966"/>
    </source>
</evidence>
<dbReference type="GO" id="GO:0008270">
    <property type="term" value="F:zinc ion binding"/>
    <property type="evidence" value="ECO:0007669"/>
    <property type="project" value="UniProtKB-KW"/>
</dbReference>
<keyword evidence="1" id="KW-0863">Zinc-finger</keyword>
<accession>A0A4R5K7Z6</accession>
<organism evidence="4 5">
    <name type="scientific">Arthrobacter terricola</name>
    <dbReference type="NCBI Taxonomy" id="2547396"/>
    <lineage>
        <taxon>Bacteria</taxon>
        <taxon>Bacillati</taxon>
        <taxon>Actinomycetota</taxon>
        <taxon>Actinomycetes</taxon>
        <taxon>Micrococcales</taxon>
        <taxon>Micrococcaceae</taxon>
        <taxon>Arthrobacter</taxon>
    </lineage>
</organism>
<evidence type="ECO:0000313" key="5">
    <source>
        <dbReference type="Proteomes" id="UP000295511"/>
    </source>
</evidence>
<comment type="caution">
    <text evidence="4">The sequence shown here is derived from an EMBL/GenBank/DDBJ whole genome shotgun (WGS) entry which is preliminary data.</text>
</comment>
<protein>
    <submittedName>
        <fullName evidence="4">SWIM zinc finger family protein</fullName>
    </submittedName>
</protein>
<dbReference type="RefSeq" id="WP_133206876.1">
    <property type="nucleotide sequence ID" value="NZ_SMRU01000050.1"/>
</dbReference>
<dbReference type="AlphaFoldDB" id="A0A4R5K7Z6"/>
<reference evidence="4 5" key="1">
    <citation type="submission" date="2019-03" db="EMBL/GenBank/DDBJ databases">
        <title>Whole genome sequence of Arthrobacter sp JH1-1.</title>
        <authorList>
            <person name="Trinh H.N."/>
        </authorList>
    </citation>
    <scope>NUCLEOTIDE SEQUENCE [LARGE SCALE GENOMIC DNA]</scope>
    <source>
        <strain evidence="4 5">JH1-1</strain>
    </source>
</reference>
<dbReference type="InterPro" id="IPR007527">
    <property type="entry name" value="Znf_SWIM"/>
</dbReference>
<evidence type="ECO:0000256" key="2">
    <source>
        <dbReference type="SAM" id="MobiDB-lite"/>
    </source>
</evidence>
<keyword evidence="1" id="KW-0862">Zinc</keyword>
<proteinExistence type="predicted"/>
<feature type="region of interest" description="Disordered" evidence="2">
    <location>
        <begin position="108"/>
        <end position="127"/>
    </location>
</feature>
<dbReference type="OrthoDB" id="9816340at2"/>
<dbReference type="PROSITE" id="PS50966">
    <property type="entry name" value="ZF_SWIM"/>
    <property type="match status" value="1"/>
</dbReference>
<feature type="domain" description="SWIM-type" evidence="3">
    <location>
        <begin position="53"/>
        <end position="86"/>
    </location>
</feature>
<keyword evidence="1" id="KW-0479">Metal-binding</keyword>
<dbReference type="Pfam" id="PF04434">
    <property type="entry name" value="SWIM"/>
    <property type="match status" value="1"/>
</dbReference>
<keyword evidence="5" id="KW-1185">Reference proteome</keyword>